<comment type="caution">
    <text evidence="1">The sequence shown here is derived from an EMBL/GenBank/DDBJ whole genome shotgun (WGS) entry which is preliminary data.</text>
</comment>
<gene>
    <name evidence="1" type="ORF">CLV31_102142</name>
</gene>
<name>A0A326RVG5_9BACT</name>
<evidence type="ECO:0000313" key="2">
    <source>
        <dbReference type="Proteomes" id="UP000248917"/>
    </source>
</evidence>
<keyword evidence="2" id="KW-1185">Reference proteome</keyword>
<dbReference type="SUPFAM" id="SSF82171">
    <property type="entry name" value="DPP6 N-terminal domain-like"/>
    <property type="match status" value="1"/>
</dbReference>
<proteinExistence type="predicted"/>
<dbReference type="PROSITE" id="PS51257">
    <property type="entry name" value="PROKAR_LIPOPROTEIN"/>
    <property type="match status" value="1"/>
</dbReference>
<dbReference type="Proteomes" id="UP000248917">
    <property type="component" value="Unassembled WGS sequence"/>
</dbReference>
<reference evidence="1 2" key="1">
    <citation type="submission" date="2018-06" db="EMBL/GenBank/DDBJ databases">
        <title>Genomic Encyclopedia of Archaeal and Bacterial Type Strains, Phase II (KMG-II): from individual species to whole genera.</title>
        <authorList>
            <person name="Goeker M."/>
        </authorList>
    </citation>
    <scope>NUCLEOTIDE SEQUENCE [LARGE SCALE GENOMIC DNA]</scope>
    <source>
        <strain evidence="1 2">T4</strain>
    </source>
</reference>
<organism evidence="1 2">
    <name type="scientific">Algoriphagus aquaeductus</name>
    <dbReference type="NCBI Taxonomy" id="475299"/>
    <lineage>
        <taxon>Bacteria</taxon>
        <taxon>Pseudomonadati</taxon>
        <taxon>Bacteroidota</taxon>
        <taxon>Cytophagia</taxon>
        <taxon>Cytophagales</taxon>
        <taxon>Cyclobacteriaceae</taxon>
        <taxon>Algoriphagus</taxon>
    </lineage>
</organism>
<dbReference type="Pfam" id="PF13970">
    <property type="entry name" value="DUF4221"/>
    <property type="match status" value="1"/>
</dbReference>
<sequence>MKKLFLFLLAPFIFSCGGNTSEKAETGNILENLTFAVDTIVMDPGDQVVNVQFGPSLFGLSPDQKRYYFMHRNSGELTVFDLDEKKWIKKIQFEKDGPNAIPNFVYGFQLFDENRFLILDSRDIAVYDSSAVKVSSIPFGKDKFQDLTEEEGYSLVTGMQADQKKQLFVSLPNDPEKERISLAIWENANSQSRLVLLPEFGFLTKFTLIFQEGNSFSAAGFASQNLKVEKDRLLAFSSGTSSIYTYDLGMDSLSYKTYSPKLIPSQAATPEVSKFSTKESFDEGIKLAQAQIFFGDLLWDESRGIYLRFASITKPVTNPELPKRSEVFLLAFDRELNLIGESKVEELPSQPSWPFFKDGKLWSYVNVADELGFAVIDFKF</sequence>
<dbReference type="OrthoDB" id="833511at2"/>
<accession>A0A326RVG5</accession>
<dbReference type="InterPro" id="IPR025316">
    <property type="entry name" value="DUF4221"/>
</dbReference>
<evidence type="ECO:0000313" key="1">
    <source>
        <dbReference type="EMBL" id="PZV86246.1"/>
    </source>
</evidence>
<protein>
    <submittedName>
        <fullName evidence="1">Uncharacterized protein DUF4221</fullName>
    </submittedName>
</protein>
<dbReference type="RefSeq" id="WP_111391404.1">
    <property type="nucleotide sequence ID" value="NZ_QKTX01000002.1"/>
</dbReference>
<dbReference type="EMBL" id="QKTX01000002">
    <property type="protein sequence ID" value="PZV86246.1"/>
    <property type="molecule type" value="Genomic_DNA"/>
</dbReference>
<dbReference type="AlphaFoldDB" id="A0A326RVG5"/>